<organism evidence="11 12">
    <name type="scientific">Rhizodiscina lignyota</name>
    <dbReference type="NCBI Taxonomy" id="1504668"/>
    <lineage>
        <taxon>Eukaryota</taxon>
        <taxon>Fungi</taxon>
        <taxon>Dikarya</taxon>
        <taxon>Ascomycota</taxon>
        <taxon>Pezizomycotina</taxon>
        <taxon>Dothideomycetes</taxon>
        <taxon>Pleosporomycetidae</taxon>
        <taxon>Aulographales</taxon>
        <taxon>Rhizodiscinaceae</taxon>
        <taxon>Rhizodiscina</taxon>
    </lineage>
</organism>
<evidence type="ECO:0000259" key="10">
    <source>
        <dbReference type="PROSITE" id="PS50979"/>
    </source>
</evidence>
<evidence type="ECO:0000313" key="11">
    <source>
        <dbReference type="EMBL" id="KAF2097670.1"/>
    </source>
</evidence>
<dbReference type="Pfam" id="PF02786">
    <property type="entry name" value="CPSase_L_D2"/>
    <property type="match status" value="1"/>
</dbReference>
<dbReference type="Pfam" id="PF02785">
    <property type="entry name" value="Biotin_carb_C"/>
    <property type="match status" value="1"/>
</dbReference>
<dbReference type="PROSITE" id="PS00867">
    <property type="entry name" value="CPSASE_2"/>
    <property type="match status" value="1"/>
</dbReference>
<keyword evidence="2" id="KW-0436">Ligase</keyword>
<dbReference type="SMART" id="SM00878">
    <property type="entry name" value="Biotin_carb_C"/>
    <property type="match status" value="1"/>
</dbReference>
<gene>
    <name evidence="11" type="ORF">NA57DRAFT_76481</name>
</gene>
<dbReference type="InterPro" id="IPR011761">
    <property type="entry name" value="ATP-grasp"/>
</dbReference>
<accession>A0A9P4I9W0</accession>
<sequence length="664" mass="71590">MVQHHTRPIKRLLVANRGEIAVRIISAARELDIETYAVYTADDITHAKGAAHALKLKSPTSFMNIDELIQQVKNNNIDAVHPGYGFLSESAEFARRMWDEAGCVVIGPGAEVLERTGDKLKAKMLAEECGVPTLKALTTPTNNIEDLKVFADRVGYPIMVKAVDGGGGRGIRLIRSEDQLQPSAKRAIEESPSKQVFAEKAAVDGFRHVEVQIAGDCQGNVQHVWERECSIQRRYQKVVELAPSQMGNRPLAAKIIQAALSMARKIDYFSLGTFEFLANPQSSEFYFLEINPRLQVEHTITESIAMLDLVQIQLLLAQGHPISSTALSSTSGDPLQPPSRCSIQLRITAENLHADWSLSIGKITSFSFPIGNGIRIDTHLLNGHPAVVGPDFDSLLAKIIVTAATWEDAVKKAKRALQDTEIEGVKTNIDILRGIVAHPDFLAGSCDTTWLEATQVELLKAGEVIAHSTPSSLLELSMPSTSSSAVAGAGSSIFRKGDAWSLTLSPPGTAKPALGTPSAHLLLTKVLRNEFPSAMAAEIEYTPASTDAAKATSQSYTLHLASTTASASATTSTHRRGNPGNPSHIVIPFSGKLVEVLIGEGDILRKGDVVCVVQQMKMELEVRASRAGRVTWVTEAEDGEEVGEGTLAAEIEVLDEEKGVAAKL</sequence>
<name>A0A9P4I9W0_9PEZI</name>
<dbReference type="InterPro" id="IPR005479">
    <property type="entry name" value="CPAse_ATP-bd"/>
</dbReference>
<dbReference type="EMBL" id="ML978127">
    <property type="protein sequence ID" value="KAF2097670.1"/>
    <property type="molecule type" value="Genomic_DNA"/>
</dbReference>
<dbReference type="InterPro" id="IPR016185">
    <property type="entry name" value="PreATP-grasp_dom_sf"/>
</dbReference>
<dbReference type="InterPro" id="IPR005481">
    <property type="entry name" value="BC-like_N"/>
</dbReference>
<evidence type="ECO:0000256" key="3">
    <source>
        <dbReference type="ARBA" id="ARBA00022741"/>
    </source>
</evidence>
<feature type="domain" description="ATP-grasp" evidence="9">
    <location>
        <begin position="123"/>
        <end position="318"/>
    </location>
</feature>
<dbReference type="PANTHER" id="PTHR45007">
    <property type="entry name" value="CARBOXYLASE, PUTATIVE (AFU_ORTHOLOGUE AFUA_5G07570)-RELATED"/>
    <property type="match status" value="1"/>
</dbReference>
<evidence type="ECO:0000256" key="5">
    <source>
        <dbReference type="ARBA" id="ARBA00023267"/>
    </source>
</evidence>
<keyword evidence="12" id="KW-1185">Reference proteome</keyword>
<keyword evidence="4 6" id="KW-0067">ATP-binding</keyword>
<dbReference type="InterPro" id="IPR005482">
    <property type="entry name" value="Biotin_COase_C"/>
</dbReference>
<dbReference type="InterPro" id="IPR000089">
    <property type="entry name" value="Biotin_lipoyl"/>
</dbReference>
<dbReference type="InterPro" id="IPR011764">
    <property type="entry name" value="Biotin_carboxylation_dom"/>
</dbReference>
<dbReference type="CDD" id="cd06850">
    <property type="entry name" value="biotinyl_domain"/>
    <property type="match status" value="1"/>
</dbReference>
<dbReference type="GO" id="GO:0005524">
    <property type="term" value="F:ATP binding"/>
    <property type="evidence" value="ECO:0007669"/>
    <property type="project" value="UniProtKB-UniRule"/>
</dbReference>
<reference evidence="11" key="1">
    <citation type="journal article" date="2020" name="Stud. Mycol.">
        <title>101 Dothideomycetes genomes: a test case for predicting lifestyles and emergence of pathogens.</title>
        <authorList>
            <person name="Haridas S."/>
            <person name="Albert R."/>
            <person name="Binder M."/>
            <person name="Bloem J."/>
            <person name="Labutti K."/>
            <person name="Salamov A."/>
            <person name="Andreopoulos B."/>
            <person name="Baker S."/>
            <person name="Barry K."/>
            <person name="Bills G."/>
            <person name="Bluhm B."/>
            <person name="Cannon C."/>
            <person name="Castanera R."/>
            <person name="Culley D."/>
            <person name="Daum C."/>
            <person name="Ezra D."/>
            <person name="Gonzalez J."/>
            <person name="Henrissat B."/>
            <person name="Kuo A."/>
            <person name="Liang C."/>
            <person name="Lipzen A."/>
            <person name="Lutzoni F."/>
            <person name="Magnuson J."/>
            <person name="Mondo S."/>
            <person name="Nolan M."/>
            <person name="Ohm R."/>
            <person name="Pangilinan J."/>
            <person name="Park H.-J."/>
            <person name="Ramirez L."/>
            <person name="Alfaro M."/>
            <person name="Sun H."/>
            <person name="Tritt A."/>
            <person name="Yoshinaga Y."/>
            <person name="Zwiers L.-H."/>
            <person name="Turgeon B."/>
            <person name="Goodwin S."/>
            <person name="Spatafora J."/>
            <person name="Crous P."/>
            <person name="Grigoriev I."/>
        </authorList>
    </citation>
    <scope>NUCLEOTIDE SEQUENCE</scope>
    <source>
        <strain evidence="11">CBS 133067</strain>
    </source>
</reference>
<comment type="cofactor">
    <cofactor evidence="1">
        <name>biotin</name>
        <dbReference type="ChEBI" id="CHEBI:57586"/>
    </cofactor>
</comment>
<protein>
    <submittedName>
        <fullName evidence="11">PycA protein</fullName>
    </submittedName>
</protein>
<dbReference type="PROSITE" id="PS50968">
    <property type="entry name" value="BIOTINYL_LIPOYL"/>
    <property type="match status" value="1"/>
</dbReference>
<dbReference type="Gene3D" id="3.30.470.20">
    <property type="entry name" value="ATP-grasp fold, B domain"/>
    <property type="match status" value="1"/>
</dbReference>
<evidence type="ECO:0000259" key="9">
    <source>
        <dbReference type="PROSITE" id="PS50975"/>
    </source>
</evidence>
<evidence type="ECO:0000256" key="7">
    <source>
        <dbReference type="SAM" id="MobiDB-lite"/>
    </source>
</evidence>
<evidence type="ECO:0000313" key="12">
    <source>
        <dbReference type="Proteomes" id="UP000799772"/>
    </source>
</evidence>
<dbReference type="InterPro" id="IPR011053">
    <property type="entry name" value="Single_hybrid_motif"/>
</dbReference>
<feature type="domain" description="Lipoyl-binding" evidence="8">
    <location>
        <begin position="576"/>
        <end position="652"/>
    </location>
</feature>
<proteinExistence type="predicted"/>
<dbReference type="PROSITE" id="PS50979">
    <property type="entry name" value="BC"/>
    <property type="match status" value="1"/>
</dbReference>
<comment type="caution">
    <text evidence="11">The sequence shown here is derived from an EMBL/GenBank/DDBJ whole genome shotgun (WGS) entry which is preliminary data.</text>
</comment>
<dbReference type="Pfam" id="PF00289">
    <property type="entry name" value="Biotin_carb_N"/>
    <property type="match status" value="1"/>
</dbReference>
<dbReference type="GO" id="GO:0016874">
    <property type="term" value="F:ligase activity"/>
    <property type="evidence" value="ECO:0007669"/>
    <property type="project" value="UniProtKB-KW"/>
</dbReference>
<dbReference type="PANTHER" id="PTHR45007:SF1">
    <property type="entry name" value="CARBOXYLASE, PUTATIVE (AFU_ORTHOLOGUE AFUA_5G07570)-RELATED"/>
    <property type="match status" value="1"/>
</dbReference>
<dbReference type="PROSITE" id="PS50975">
    <property type="entry name" value="ATP_GRASP"/>
    <property type="match status" value="1"/>
</dbReference>
<dbReference type="Pfam" id="PF00364">
    <property type="entry name" value="Biotin_lipoyl"/>
    <property type="match status" value="1"/>
</dbReference>
<feature type="region of interest" description="Disordered" evidence="7">
    <location>
        <begin position="565"/>
        <end position="584"/>
    </location>
</feature>
<dbReference type="Gene3D" id="2.40.50.100">
    <property type="match status" value="1"/>
</dbReference>
<dbReference type="OrthoDB" id="196847at2759"/>
<evidence type="ECO:0000256" key="4">
    <source>
        <dbReference type="ARBA" id="ARBA00022840"/>
    </source>
</evidence>
<evidence type="ECO:0000256" key="6">
    <source>
        <dbReference type="PROSITE-ProRule" id="PRU00409"/>
    </source>
</evidence>
<keyword evidence="3 6" id="KW-0547">Nucleotide-binding</keyword>
<dbReference type="SUPFAM" id="SSF52440">
    <property type="entry name" value="PreATP-grasp domain"/>
    <property type="match status" value="1"/>
</dbReference>
<feature type="domain" description="Biotin carboxylation" evidence="10">
    <location>
        <begin position="8"/>
        <end position="456"/>
    </location>
</feature>
<evidence type="ECO:0000256" key="2">
    <source>
        <dbReference type="ARBA" id="ARBA00022598"/>
    </source>
</evidence>
<evidence type="ECO:0000256" key="1">
    <source>
        <dbReference type="ARBA" id="ARBA00001953"/>
    </source>
</evidence>
<evidence type="ECO:0000259" key="8">
    <source>
        <dbReference type="PROSITE" id="PS50968"/>
    </source>
</evidence>
<dbReference type="SUPFAM" id="SSF51230">
    <property type="entry name" value="Single hybrid motif"/>
    <property type="match status" value="1"/>
</dbReference>
<dbReference type="Proteomes" id="UP000799772">
    <property type="component" value="Unassembled WGS sequence"/>
</dbReference>
<dbReference type="SUPFAM" id="SSF56059">
    <property type="entry name" value="Glutathione synthetase ATP-binding domain-like"/>
    <property type="match status" value="1"/>
</dbReference>
<dbReference type="AlphaFoldDB" id="A0A9P4I9W0"/>
<dbReference type="GO" id="GO:0046872">
    <property type="term" value="F:metal ion binding"/>
    <property type="evidence" value="ECO:0007669"/>
    <property type="project" value="InterPro"/>
</dbReference>
<dbReference type="SUPFAM" id="SSF51246">
    <property type="entry name" value="Rudiment single hybrid motif"/>
    <property type="match status" value="1"/>
</dbReference>
<dbReference type="InterPro" id="IPR011054">
    <property type="entry name" value="Rudment_hybrid_motif"/>
</dbReference>
<keyword evidence="5" id="KW-0092">Biotin</keyword>